<feature type="domain" description="DUF4220" evidence="2">
    <location>
        <begin position="328"/>
        <end position="527"/>
    </location>
</feature>
<feature type="transmembrane region" description="Helical" evidence="1">
    <location>
        <begin position="297"/>
        <end position="317"/>
    </location>
</feature>
<sequence length="585" mass="66106">MCEARFVAMLTTLNACRSLSMFGDWPILPSQVGHLYRSSIQLKLLNADKVSHKLQCLLGKVGCRILDTSHGVDHLDLVNYVHDADGESVLKSIFNVVSSDGSIKGNFLQTLDSAERDELRQFFLDPKWYIGNNMSDSPGKRLESGRMRTRYLELPLSPLFNKPQILSLNSFKEKDPDLHVFQSIDLPVIGLTTLSDHRKFQVVPDDVKHMWNEWALRGLIVISLVSQITLSLLGNVRKYNPRTRVRMALWFAYLLALAVASSALGVITRTALDVCNNTSHFSSEDTYKQNTSQLMSFWAPFLLLHLGGPDSITAFALEDNELSLRHLCGFIKCFERIKALRLANTKNLRDSMLGPPDAVNINLYPEEGRNISEAYDLLQTLKQLFDDLILTFKDRDSSQSYFRHLKSRNAFYVAEIELGLSFDMLYTKANVDYSFNGILLRLTSISVLVMVPVGFYFLYEIDDYHLIDIIITYLLVGTTLIMDIFAVITMLRSDWTDHWLIRKNLTRKILILPFLKQPNKQRWSGSVSLKICSSLAAAAFLLDPFFVAFGSVVAFALGYATVFPLSALDVIVYPLSAIPSPLAEV</sequence>
<proteinExistence type="predicted"/>
<feature type="transmembrane region" description="Helical" evidence="1">
    <location>
        <begin position="548"/>
        <end position="572"/>
    </location>
</feature>
<feature type="transmembrane region" description="Helical" evidence="1">
    <location>
        <begin position="470"/>
        <end position="491"/>
    </location>
</feature>
<reference evidence="3" key="2">
    <citation type="submission" date="2022-01" db="EMBL/GenBank/DDBJ databases">
        <authorList>
            <person name="Yamashiro T."/>
            <person name="Shiraishi A."/>
            <person name="Satake H."/>
            <person name="Nakayama K."/>
        </authorList>
    </citation>
    <scope>NUCLEOTIDE SEQUENCE</scope>
</reference>
<keyword evidence="1" id="KW-1133">Transmembrane helix</keyword>
<organism evidence="3 4">
    <name type="scientific">Tanacetum coccineum</name>
    <dbReference type="NCBI Taxonomy" id="301880"/>
    <lineage>
        <taxon>Eukaryota</taxon>
        <taxon>Viridiplantae</taxon>
        <taxon>Streptophyta</taxon>
        <taxon>Embryophyta</taxon>
        <taxon>Tracheophyta</taxon>
        <taxon>Spermatophyta</taxon>
        <taxon>Magnoliopsida</taxon>
        <taxon>eudicotyledons</taxon>
        <taxon>Gunneridae</taxon>
        <taxon>Pentapetalae</taxon>
        <taxon>asterids</taxon>
        <taxon>campanulids</taxon>
        <taxon>Asterales</taxon>
        <taxon>Asteraceae</taxon>
        <taxon>Asteroideae</taxon>
        <taxon>Anthemideae</taxon>
        <taxon>Anthemidinae</taxon>
        <taxon>Tanacetum</taxon>
    </lineage>
</organism>
<feature type="transmembrane region" description="Helical" evidence="1">
    <location>
        <begin position="438"/>
        <end position="458"/>
    </location>
</feature>
<evidence type="ECO:0000313" key="4">
    <source>
        <dbReference type="Proteomes" id="UP001151760"/>
    </source>
</evidence>
<dbReference type="InterPro" id="IPR025315">
    <property type="entry name" value="DUF4220"/>
</dbReference>
<feature type="transmembrane region" description="Helical" evidence="1">
    <location>
        <begin position="214"/>
        <end position="236"/>
    </location>
</feature>
<keyword evidence="1" id="KW-0472">Membrane</keyword>
<keyword evidence="1" id="KW-0812">Transmembrane</keyword>
<accession>A0ABQ5GU24</accession>
<dbReference type="Pfam" id="PF13968">
    <property type="entry name" value="DUF4220"/>
    <property type="match status" value="1"/>
</dbReference>
<feature type="transmembrane region" description="Helical" evidence="1">
    <location>
        <begin position="248"/>
        <end position="267"/>
    </location>
</feature>
<dbReference type="PANTHER" id="PTHR31325">
    <property type="entry name" value="OS01G0798800 PROTEIN-RELATED"/>
    <property type="match status" value="1"/>
</dbReference>
<evidence type="ECO:0000259" key="2">
    <source>
        <dbReference type="Pfam" id="PF13968"/>
    </source>
</evidence>
<evidence type="ECO:0000313" key="3">
    <source>
        <dbReference type="EMBL" id="GJT79153.1"/>
    </source>
</evidence>
<dbReference type="EMBL" id="BQNB010018872">
    <property type="protein sequence ID" value="GJT79153.1"/>
    <property type="molecule type" value="Genomic_DNA"/>
</dbReference>
<gene>
    <name evidence="3" type="ORF">Tco_1053495</name>
</gene>
<evidence type="ECO:0000256" key="1">
    <source>
        <dbReference type="SAM" id="Phobius"/>
    </source>
</evidence>
<comment type="caution">
    <text evidence="3">The sequence shown here is derived from an EMBL/GenBank/DDBJ whole genome shotgun (WGS) entry which is preliminary data.</text>
</comment>
<dbReference type="Proteomes" id="UP001151760">
    <property type="component" value="Unassembled WGS sequence"/>
</dbReference>
<keyword evidence="4" id="KW-1185">Reference proteome</keyword>
<name>A0ABQ5GU24_9ASTR</name>
<reference evidence="3" key="1">
    <citation type="journal article" date="2022" name="Int. J. Mol. Sci.">
        <title>Draft Genome of Tanacetum Coccineum: Genomic Comparison of Closely Related Tanacetum-Family Plants.</title>
        <authorList>
            <person name="Yamashiro T."/>
            <person name="Shiraishi A."/>
            <person name="Nakayama K."/>
            <person name="Satake H."/>
        </authorList>
    </citation>
    <scope>NUCLEOTIDE SEQUENCE</scope>
</reference>
<protein>
    <recommendedName>
        <fullName evidence="2">DUF4220 domain-containing protein</fullName>
    </recommendedName>
</protein>